<organism evidence="2 3">
    <name type="scientific">Mailhella massiliensis</name>
    <dbReference type="NCBI Taxonomy" id="1903261"/>
    <lineage>
        <taxon>Bacteria</taxon>
        <taxon>Pseudomonadati</taxon>
        <taxon>Thermodesulfobacteriota</taxon>
        <taxon>Desulfovibrionia</taxon>
        <taxon>Desulfovibrionales</taxon>
        <taxon>Desulfovibrionaceae</taxon>
        <taxon>Mailhella</taxon>
    </lineage>
</organism>
<feature type="region of interest" description="Disordered" evidence="1">
    <location>
        <begin position="128"/>
        <end position="222"/>
    </location>
</feature>
<evidence type="ECO:0000313" key="2">
    <source>
        <dbReference type="EMBL" id="HJD97797.1"/>
    </source>
</evidence>
<evidence type="ECO:0000256" key="1">
    <source>
        <dbReference type="SAM" id="MobiDB-lite"/>
    </source>
</evidence>
<evidence type="ECO:0000313" key="3">
    <source>
        <dbReference type="Proteomes" id="UP000698963"/>
    </source>
</evidence>
<comment type="caution">
    <text evidence="2">The sequence shown here is derived from an EMBL/GenBank/DDBJ whole genome shotgun (WGS) entry which is preliminary data.</text>
</comment>
<dbReference type="EMBL" id="DYZA01000184">
    <property type="protein sequence ID" value="HJD97797.1"/>
    <property type="molecule type" value="Genomic_DNA"/>
</dbReference>
<accession>A0A921AWV1</accession>
<sequence length="314" mass="34171">MAEYRTLRMTFWNDPYVEELGPEGRLFYLYLITCPHTNNLGLLEVSHRRMAYETSLAEEVVRRLLAEAEAAGKLVTDGSQIWLVNFVKHQASTSPKLVQSLRALLARVSSRKIRGAVASAYPALFPGMTGEGDDPGPLPAAAPAGESPAFPAPDNGLPPAGDGPRPCISPGEEGFSPAAEHFPRAFPTVGEGYGRAVPTAGEAAGNKEGEEEGEGKRKARFRPPTPEEVQAYCDARGNGIEARAFVDFYASKGWKVGASPMKDWRAAVRTWESRRREGGAMRRAASREENNGEAVRRAVERMASAAALREEKTW</sequence>
<protein>
    <submittedName>
        <fullName evidence="2">Uncharacterized protein</fullName>
    </submittedName>
</protein>
<dbReference type="AlphaFoldDB" id="A0A921AWV1"/>
<gene>
    <name evidence="2" type="ORF">K8W16_09155</name>
</gene>
<dbReference type="Proteomes" id="UP000698963">
    <property type="component" value="Unassembled WGS sequence"/>
</dbReference>
<dbReference type="RefSeq" id="WP_304122843.1">
    <property type="nucleotide sequence ID" value="NZ_DYZA01000184.1"/>
</dbReference>
<proteinExistence type="predicted"/>
<reference evidence="2" key="2">
    <citation type="submission" date="2021-09" db="EMBL/GenBank/DDBJ databases">
        <authorList>
            <person name="Gilroy R."/>
        </authorList>
    </citation>
    <scope>NUCLEOTIDE SEQUENCE</scope>
    <source>
        <strain evidence="2">ChiGjej2B2-19336</strain>
    </source>
</reference>
<name>A0A921AWV1_9BACT</name>
<feature type="compositionally biased region" description="Low complexity" evidence="1">
    <location>
        <begin position="139"/>
        <end position="153"/>
    </location>
</feature>
<feature type="region of interest" description="Disordered" evidence="1">
    <location>
        <begin position="275"/>
        <end position="294"/>
    </location>
</feature>
<reference evidence="2" key="1">
    <citation type="journal article" date="2021" name="PeerJ">
        <title>Extensive microbial diversity within the chicken gut microbiome revealed by metagenomics and culture.</title>
        <authorList>
            <person name="Gilroy R."/>
            <person name="Ravi A."/>
            <person name="Getino M."/>
            <person name="Pursley I."/>
            <person name="Horton D.L."/>
            <person name="Alikhan N.F."/>
            <person name="Baker D."/>
            <person name="Gharbi K."/>
            <person name="Hall N."/>
            <person name="Watson M."/>
            <person name="Adriaenssens E.M."/>
            <person name="Foster-Nyarko E."/>
            <person name="Jarju S."/>
            <person name="Secka A."/>
            <person name="Antonio M."/>
            <person name="Oren A."/>
            <person name="Chaudhuri R.R."/>
            <person name="La Ragione R."/>
            <person name="Hildebrand F."/>
            <person name="Pallen M.J."/>
        </authorList>
    </citation>
    <scope>NUCLEOTIDE SEQUENCE</scope>
    <source>
        <strain evidence="2">ChiGjej2B2-19336</strain>
    </source>
</reference>